<dbReference type="GO" id="GO:0000922">
    <property type="term" value="C:spindle pole"/>
    <property type="evidence" value="ECO:0007669"/>
    <property type="project" value="InterPro"/>
</dbReference>
<evidence type="ECO:0000256" key="6">
    <source>
        <dbReference type="SAM" id="MobiDB-lite"/>
    </source>
</evidence>
<dbReference type="AlphaFoldDB" id="A0A165ZZB0"/>
<comment type="similarity">
    <text evidence="1 5">Belongs to the TUBGCP family.</text>
</comment>
<reference evidence="9 10" key="1">
    <citation type="journal article" date="2016" name="Mol. Biol. Evol.">
        <title>Comparative Genomics of Early-Diverging Mushroom-Forming Fungi Provides Insights into the Origins of Lignocellulose Decay Capabilities.</title>
        <authorList>
            <person name="Nagy L.G."/>
            <person name="Riley R."/>
            <person name="Tritt A."/>
            <person name="Adam C."/>
            <person name="Daum C."/>
            <person name="Floudas D."/>
            <person name="Sun H."/>
            <person name="Yadav J.S."/>
            <person name="Pangilinan J."/>
            <person name="Larsson K.H."/>
            <person name="Matsuura K."/>
            <person name="Barry K."/>
            <person name="Labutti K."/>
            <person name="Kuo R."/>
            <person name="Ohm R.A."/>
            <person name="Bhattacharya S.S."/>
            <person name="Shirouzu T."/>
            <person name="Yoshinaga Y."/>
            <person name="Martin F.M."/>
            <person name="Grigoriev I.V."/>
            <person name="Hibbett D.S."/>
        </authorList>
    </citation>
    <scope>NUCLEOTIDE SEQUENCE [LARGE SCALE GENOMIC DNA]</scope>
    <source>
        <strain evidence="9 10">HHB10207 ss-3</strain>
    </source>
</reference>
<evidence type="ECO:0000256" key="1">
    <source>
        <dbReference type="ARBA" id="ARBA00010337"/>
    </source>
</evidence>
<evidence type="ECO:0000313" key="10">
    <source>
        <dbReference type="Proteomes" id="UP000076798"/>
    </source>
</evidence>
<evidence type="ECO:0000259" key="8">
    <source>
        <dbReference type="Pfam" id="PF17681"/>
    </source>
</evidence>
<feature type="compositionally biased region" description="Polar residues" evidence="6">
    <location>
        <begin position="20"/>
        <end position="35"/>
    </location>
</feature>
<evidence type="ECO:0000256" key="5">
    <source>
        <dbReference type="RuleBase" id="RU363050"/>
    </source>
</evidence>
<evidence type="ECO:0000256" key="3">
    <source>
        <dbReference type="ARBA" id="ARBA00022701"/>
    </source>
</evidence>
<dbReference type="EMBL" id="KV428165">
    <property type="protein sequence ID" value="KZT34794.1"/>
    <property type="molecule type" value="Genomic_DNA"/>
</dbReference>
<dbReference type="InterPro" id="IPR007259">
    <property type="entry name" value="GCP"/>
</dbReference>
<feature type="region of interest" description="Disordered" evidence="6">
    <location>
        <begin position="609"/>
        <end position="628"/>
    </location>
</feature>
<dbReference type="InterPro" id="IPR040457">
    <property type="entry name" value="GCP_C"/>
</dbReference>
<dbReference type="Gene3D" id="1.20.120.1900">
    <property type="entry name" value="Gamma-tubulin complex, C-terminal domain"/>
    <property type="match status" value="1"/>
</dbReference>
<dbReference type="InterPro" id="IPR042241">
    <property type="entry name" value="GCP_C_sf"/>
</dbReference>
<keyword evidence="10" id="KW-1185">Reference proteome</keyword>
<protein>
    <recommendedName>
        <fullName evidence="5">Spindle pole body component</fullName>
    </recommendedName>
</protein>
<evidence type="ECO:0000256" key="2">
    <source>
        <dbReference type="ARBA" id="ARBA00022490"/>
    </source>
</evidence>
<sequence length="862" mass="96623">MSSNMASSIPYTPRTRPSSRKAQVTLSAKQYTKISHTIEAVRRKRGPVNGAIDEDGEGYNAPEQSFIDERSFVRAPLNSRLGLGPTIAPKAKSKRKTKDNLSECSLELQEAIILEDLLSVLMGIEGTHITFHEGYAPEDADEESLLAGPQFVVDPKLNPSLRDLVERTLPLATHYSSIKAFIELRSSLEFGLVNHALCAALRDMVKDYQVLLAQLESAFYHSPDFTLQKLWFYVHPTLHTLTLLQKLVVALCPVTPPSEESADEESSDDETPGGVLRRDLGLSMPKDLTDSSKPRNSQYNESPIIGGEVLTVISAMMQLHVGDPDAQKVFSSLWKSASVPYARMLRDWMTRGVWRDRWDEGCIREAQWGVSDGIVRGDEEWDKRYTLRDGTSVSSSQDDRISSSMADQGLLGVPPPRPFLTPLTPPTSTKGKQPEEPTRLPGGACIPPEIEPLKHKILLAGKYLNVIRACGGQIKSDFETYTSEDIDLGSDRWIKQVDEAYTYANITLLSLLVGDKSLTTANTLVSRLDSLRHFFFLSQGSFLLHFLDLTVSEMRRSTKSVSQARLQPLMDLALAAEGAPYREDVKVVISTNGALYEWLLKIVSVQGAGPNEAGDEEPKEDSKKSKEKEKSSLMTIDALSLDYNVPFPLSLVISRSTLLRYQIIFRFLLHLRHVERSLSSMWIDQKGSVWRQPLHSTTDLGKWRGRVLLLRTRMNVFIQQILAFAAFDILEPSWRAFHERLKTVTTVDDLIRDHVDFLDTCLKGCMLTHAGLLKYYSKAVMTCATFTTYSSSFSKEAGAEDTSEAAMEKRWSFLNKFQTNFEHWLKSFADRVQLVASSENVALLPLVTRINQIRPVIPEEAA</sequence>
<dbReference type="GO" id="GO:0005874">
    <property type="term" value="C:microtubule"/>
    <property type="evidence" value="ECO:0007669"/>
    <property type="project" value="UniProtKB-KW"/>
</dbReference>
<dbReference type="STRING" id="1314776.A0A165ZZB0"/>
<keyword evidence="3 5" id="KW-0493">Microtubule</keyword>
<dbReference type="GO" id="GO:0007020">
    <property type="term" value="P:microtubule nucleation"/>
    <property type="evidence" value="ECO:0007669"/>
    <property type="project" value="InterPro"/>
</dbReference>
<dbReference type="Proteomes" id="UP000076798">
    <property type="component" value="Unassembled WGS sequence"/>
</dbReference>
<dbReference type="FunFam" id="1.20.120.1900:FF:000011">
    <property type="entry name" value="Spindle pole body component"/>
    <property type="match status" value="1"/>
</dbReference>
<dbReference type="GO" id="GO:0000278">
    <property type="term" value="P:mitotic cell cycle"/>
    <property type="evidence" value="ECO:0007669"/>
    <property type="project" value="TreeGrafter"/>
</dbReference>
<evidence type="ECO:0000313" key="9">
    <source>
        <dbReference type="EMBL" id="KZT34794.1"/>
    </source>
</evidence>
<dbReference type="GO" id="GO:0051225">
    <property type="term" value="P:spindle assembly"/>
    <property type="evidence" value="ECO:0007669"/>
    <property type="project" value="TreeGrafter"/>
</dbReference>
<dbReference type="GO" id="GO:0051011">
    <property type="term" value="F:microtubule minus-end binding"/>
    <property type="evidence" value="ECO:0007669"/>
    <property type="project" value="TreeGrafter"/>
</dbReference>
<dbReference type="Pfam" id="PF17681">
    <property type="entry name" value="GCP_N_terminal"/>
    <property type="match status" value="2"/>
</dbReference>
<dbReference type="PANTHER" id="PTHR19302">
    <property type="entry name" value="GAMMA TUBULIN COMPLEX PROTEIN"/>
    <property type="match status" value="1"/>
</dbReference>
<proteinExistence type="inferred from homology"/>
<gene>
    <name evidence="9" type="ORF">SISSUDRAFT_1009489</name>
</gene>
<dbReference type="Pfam" id="PF04130">
    <property type="entry name" value="GCP_C_terminal"/>
    <property type="match status" value="1"/>
</dbReference>
<keyword evidence="4 5" id="KW-0206">Cytoskeleton</keyword>
<feature type="region of interest" description="Disordered" evidence="6">
    <location>
        <begin position="1"/>
        <end position="65"/>
    </location>
</feature>
<feature type="domain" description="Gamma tubulin complex component protein N-terminal" evidence="8">
    <location>
        <begin position="446"/>
        <end position="513"/>
    </location>
</feature>
<feature type="domain" description="Gamma tubulin complex component protein N-terminal" evidence="8">
    <location>
        <begin position="114"/>
        <end position="389"/>
    </location>
</feature>
<keyword evidence="2 5" id="KW-0963">Cytoplasm</keyword>
<accession>A0A165ZZB0</accession>
<comment type="subcellular location">
    <subcellularLocation>
        <location evidence="5">Cytoplasm</location>
        <location evidence="5">Cytoskeleton</location>
        <location evidence="5">Microtubule organizing center</location>
    </subcellularLocation>
</comment>
<feature type="domain" description="Gamma tubulin complex component C-terminal" evidence="7">
    <location>
        <begin position="524"/>
        <end position="851"/>
    </location>
</feature>
<feature type="compositionally biased region" description="Acidic residues" evidence="6">
    <location>
        <begin position="260"/>
        <end position="271"/>
    </location>
</feature>
<organism evidence="9 10">
    <name type="scientific">Sistotremastrum suecicum HHB10207 ss-3</name>
    <dbReference type="NCBI Taxonomy" id="1314776"/>
    <lineage>
        <taxon>Eukaryota</taxon>
        <taxon>Fungi</taxon>
        <taxon>Dikarya</taxon>
        <taxon>Basidiomycota</taxon>
        <taxon>Agaricomycotina</taxon>
        <taxon>Agaricomycetes</taxon>
        <taxon>Sistotremastrales</taxon>
        <taxon>Sistotremastraceae</taxon>
        <taxon>Sistotremastrum</taxon>
    </lineage>
</organism>
<feature type="region of interest" description="Disordered" evidence="6">
    <location>
        <begin position="256"/>
        <end position="302"/>
    </location>
</feature>
<dbReference type="InterPro" id="IPR041470">
    <property type="entry name" value="GCP_N"/>
</dbReference>
<dbReference type="GO" id="GO:0051321">
    <property type="term" value="P:meiotic cell cycle"/>
    <property type="evidence" value="ECO:0007669"/>
    <property type="project" value="TreeGrafter"/>
</dbReference>
<dbReference type="PANTHER" id="PTHR19302:SF13">
    <property type="entry name" value="GAMMA-TUBULIN COMPLEX COMPONENT 2"/>
    <property type="match status" value="1"/>
</dbReference>
<feature type="region of interest" description="Disordered" evidence="6">
    <location>
        <begin position="406"/>
        <end position="441"/>
    </location>
</feature>
<dbReference type="GO" id="GO:0043015">
    <property type="term" value="F:gamma-tubulin binding"/>
    <property type="evidence" value="ECO:0007669"/>
    <property type="project" value="InterPro"/>
</dbReference>
<name>A0A165ZZB0_9AGAM</name>
<dbReference type="GO" id="GO:0000930">
    <property type="term" value="C:gamma-tubulin complex"/>
    <property type="evidence" value="ECO:0007669"/>
    <property type="project" value="TreeGrafter"/>
</dbReference>
<evidence type="ECO:0000259" key="7">
    <source>
        <dbReference type="Pfam" id="PF04130"/>
    </source>
</evidence>
<dbReference type="OrthoDB" id="2192946at2759"/>
<evidence type="ECO:0000256" key="4">
    <source>
        <dbReference type="ARBA" id="ARBA00023212"/>
    </source>
</evidence>
<dbReference type="GO" id="GO:0031122">
    <property type="term" value="P:cytoplasmic microtubule organization"/>
    <property type="evidence" value="ECO:0007669"/>
    <property type="project" value="TreeGrafter"/>
</dbReference>
<feature type="compositionally biased region" description="Polar residues" evidence="6">
    <location>
        <begin position="1"/>
        <end position="10"/>
    </location>
</feature>
<feature type="compositionally biased region" description="Pro residues" evidence="6">
    <location>
        <begin position="413"/>
        <end position="425"/>
    </location>
</feature>
<dbReference type="GO" id="GO:0044732">
    <property type="term" value="C:mitotic spindle pole body"/>
    <property type="evidence" value="ECO:0007669"/>
    <property type="project" value="TreeGrafter"/>
</dbReference>